<proteinExistence type="predicted"/>
<dbReference type="EMBL" id="BART01005927">
    <property type="protein sequence ID" value="GAG55267.1"/>
    <property type="molecule type" value="Genomic_DNA"/>
</dbReference>
<name>X0ZAF1_9ZZZZ</name>
<sequence>MKYINESNILRLVDNMLYNMDYMSRFKDFFKRMKKKANIENLHNHWKDDMKSGNIDCIKEARQATLFIKNDSDVMLKLLDMIEEGLPTELTREEHYIKFQCEKDLEDLRQN</sequence>
<reference evidence="1" key="1">
    <citation type="journal article" date="2014" name="Front. Microbiol.">
        <title>High frequency of phylogenetically diverse reductive dehalogenase-homologous genes in deep subseafloor sedimentary metagenomes.</title>
        <authorList>
            <person name="Kawai M."/>
            <person name="Futagami T."/>
            <person name="Toyoda A."/>
            <person name="Takaki Y."/>
            <person name="Nishi S."/>
            <person name="Hori S."/>
            <person name="Arai W."/>
            <person name="Tsubouchi T."/>
            <person name="Morono Y."/>
            <person name="Uchiyama I."/>
            <person name="Ito T."/>
            <person name="Fujiyama A."/>
            <person name="Inagaki F."/>
            <person name="Takami H."/>
        </authorList>
    </citation>
    <scope>NUCLEOTIDE SEQUENCE</scope>
    <source>
        <strain evidence="1">Expedition CK06-06</strain>
    </source>
</reference>
<comment type="caution">
    <text evidence="1">The sequence shown here is derived from an EMBL/GenBank/DDBJ whole genome shotgun (WGS) entry which is preliminary data.</text>
</comment>
<evidence type="ECO:0000313" key="1">
    <source>
        <dbReference type="EMBL" id="GAG55267.1"/>
    </source>
</evidence>
<gene>
    <name evidence="1" type="ORF">S01H4_13454</name>
</gene>
<accession>X0ZAF1</accession>
<organism evidence="1">
    <name type="scientific">marine sediment metagenome</name>
    <dbReference type="NCBI Taxonomy" id="412755"/>
    <lineage>
        <taxon>unclassified sequences</taxon>
        <taxon>metagenomes</taxon>
        <taxon>ecological metagenomes</taxon>
    </lineage>
</organism>
<dbReference type="AlphaFoldDB" id="X0ZAF1"/>
<protein>
    <submittedName>
        <fullName evidence="1">Uncharacterized protein</fullName>
    </submittedName>
</protein>